<dbReference type="Pfam" id="PF13649">
    <property type="entry name" value="Methyltransf_25"/>
    <property type="match status" value="1"/>
</dbReference>
<dbReference type="PANTHER" id="PTHR43591">
    <property type="entry name" value="METHYLTRANSFERASE"/>
    <property type="match status" value="1"/>
</dbReference>
<evidence type="ECO:0000313" key="4">
    <source>
        <dbReference type="Proteomes" id="UP000789739"/>
    </source>
</evidence>
<accession>A0A9N8ZYZ1</accession>
<dbReference type="Proteomes" id="UP000789739">
    <property type="component" value="Unassembled WGS sequence"/>
</dbReference>
<sequence>MGNHIGTMFVPRKKKTKPSLDSDSSTTFSTTSSTLITTDSLSKVLDPDDNVLMDNYNIQHYIFKHTWKVSKEGKGENDTIGQWNIANFSAPVHEALESGINVLDIGCGPGTWILDMATIYPKSTFYGLDISPAYPSQIKPVNAEFITADALKGLPFGDDFFGLIYLRFLNKSFTKDDWQNKLLDELMRVTNIGGWIETMESGLVLLNPAPNLEKIWNAARVLLEENGVWVDMAYGLENLLKSHPQSLNVTFQEAWHAVGAWGGKDGEIWATHMIQSAAITGQSLSQYFGMTLEEFKKFVTELSEQLHSFDYNTSFSTIRVFCQKTR</sequence>
<dbReference type="OrthoDB" id="2013972at2759"/>
<dbReference type="GO" id="GO:0008168">
    <property type="term" value="F:methyltransferase activity"/>
    <property type="evidence" value="ECO:0007669"/>
    <property type="project" value="TreeGrafter"/>
</dbReference>
<evidence type="ECO:0000259" key="2">
    <source>
        <dbReference type="Pfam" id="PF13649"/>
    </source>
</evidence>
<organism evidence="3 4">
    <name type="scientific">Paraglomus brasilianum</name>
    <dbReference type="NCBI Taxonomy" id="144538"/>
    <lineage>
        <taxon>Eukaryota</taxon>
        <taxon>Fungi</taxon>
        <taxon>Fungi incertae sedis</taxon>
        <taxon>Mucoromycota</taxon>
        <taxon>Glomeromycotina</taxon>
        <taxon>Glomeromycetes</taxon>
        <taxon>Paraglomerales</taxon>
        <taxon>Paraglomeraceae</taxon>
        <taxon>Paraglomus</taxon>
    </lineage>
</organism>
<dbReference type="PANTHER" id="PTHR43591:SF24">
    <property type="entry name" value="2-METHOXY-6-POLYPRENYL-1,4-BENZOQUINOL METHYLASE, MITOCHONDRIAL"/>
    <property type="match status" value="1"/>
</dbReference>
<dbReference type="AlphaFoldDB" id="A0A9N8ZYZ1"/>
<dbReference type="SUPFAM" id="SSF53335">
    <property type="entry name" value="S-adenosyl-L-methionine-dependent methyltransferases"/>
    <property type="match status" value="1"/>
</dbReference>
<evidence type="ECO:0000313" key="3">
    <source>
        <dbReference type="EMBL" id="CAG8511921.1"/>
    </source>
</evidence>
<dbReference type="EMBL" id="CAJVPI010000274">
    <property type="protein sequence ID" value="CAG8511921.1"/>
    <property type="molecule type" value="Genomic_DNA"/>
</dbReference>
<reference evidence="3" key="1">
    <citation type="submission" date="2021-06" db="EMBL/GenBank/DDBJ databases">
        <authorList>
            <person name="Kallberg Y."/>
            <person name="Tangrot J."/>
            <person name="Rosling A."/>
        </authorList>
    </citation>
    <scope>NUCLEOTIDE SEQUENCE</scope>
    <source>
        <strain evidence="3">BR232B</strain>
    </source>
</reference>
<dbReference type="InterPro" id="IPR041698">
    <property type="entry name" value="Methyltransf_25"/>
</dbReference>
<feature type="domain" description="Methyltransferase" evidence="2">
    <location>
        <begin position="102"/>
        <end position="194"/>
    </location>
</feature>
<dbReference type="CDD" id="cd02440">
    <property type="entry name" value="AdoMet_MTases"/>
    <property type="match status" value="1"/>
</dbReference>
<dbReference type="InterPro" id="IPR029063">
    <property type="entry name" value="SAM-dependent_MTases_sf"/>
</dbReference>
<keyword evidence="4" id="KW-1185">Reference proteome</keyword>
<proteinExistence type="predicted"/>
<protein>
    <submittedName>
        <fullName evidence="3">864_t:CDS:1</fullName>
    </submittedName>
</protein>
<feature type="compositionally biased region" description="Low complexity" evidence="1">
    <location>
        <begin position="19"/>
        <end position="30"/>
    </location>
</feature>
<name>A0A9N8ZYZ1_9GLOM</name>
<evidence type="ECO:0000256" key="1">
    <source>
        <dbReference type="SAM" id="MobiDB-lite"/>
    </source>
</evidence>
<comment type="caution">
    <text evidence="3">The sequence shown here is derived from an EMBL/GenBank/DDBJ whole genome shotgun (WGS) entry which is preliminary data.</text>
</comment>
<gene>
    <name evidence="3" type="ORF">PBRASI_LOCUS3157</name>
</gene>
<dbReference type="Gene3D" id="3.40.50.150">
    <property type="entry name" value="Vaccinia Virus protein VP39"/>
    <property type="match status" value="1"/>
</dbReference>
<feature type="region of interest" description="Disordered" evidence="1">
    <location>
        <begin position="1"/>
        <end position="30"/>
    </location>
</feature>